<name>A0A6N8FIV7_9BACI</name>
<dbReference type="EMBL" id="WOCA01000009">
    <property type="protein sequence ID" value="MUK89171.1"/>
    <property type="molecule type" value="Genomic_DNA"/>
</dbReference>
<protein>
    <submittedName>
        <fullName evidence="1">Uncharacterized protein</fullName>
    </submittedName>
</protein>
<reference evidence="1 2" key="1">
    <citation type="submission" date="2019-11" db="EMBL/GenBank/DDBJ databases">
        <authorList>
            <person name="Li X."/>
        </authorList>
    </citation>
    <scope>NUCLEOTIDE SEQUENCE [LARGE SCALE GENOMIC DNA]</scope>
    <source>
        <strain evidence="1 2">L9</strain>
    </source>
</reference>
<organism evidence="1 2">
    <name type="scientific">Ornithinibacillus caprae</name>
    <dbReference type="NCBI Taxonomy" id="2678566"/>
    <lineage>
        <taxon>Bacteria</taxon>
        <taxon>Bacillati</taxon>
        <taxon>Bacillota</taxon>
        <taxon>Bacilli</taxon>
        <taxon>Bacillales</taxon>
        <taxon>Bacillaceae</taxon>
        <taxon>Ornithinibacillus</taxon>
    </lineage>
</organism>
<evidence type="ECO:0000313" key="1">
    <source>
        <dbReference type="EMBL" id="MUK89171.1"/>
    </source>
</evidence>
<dbReference type="RefSeq" id="WP_155669148.1">
    <property type="nucleotide sequence ID" value="NZ_WOCA01000009.1"/>
</dbReference>
<sequence length="81" mass="9820">MTDIEQERCNRIANMCREILDTEEPFYWHLNMSDTQKNYTIDFLLRAVLGFAEREDNELYLKYVEEKFNAAYNKIKTNLNM</sequence>
<proteinExistence type="predicted"/>
<dbReference type="Proteomes" id="UP000469125">
    <property type="component" value="Unassembled WGS sequence"/>
</dbReference>
<keyword evidence="2" id="KW-1185">Reference proteome</keyword>
<accession>A0A6N8FIV7</accession>
<evidence type="ECO:0000313" key="2">
    <source>
        <dbReference type="Proteomes" id="UP000469125"/>
    </source>
</evidence>
<dbReference type="AlphaFoldDB" id="A0A6N8FIV7"/>
<comment type="caution">
    <text evidence="1">The sequence shown here is derived from an EMBL/GenBank/DDBJ whole genome shotgun (WGS) entry which is preliminary data.</text>
</comment>
<gene>
    <name evidence="1" type="ORF">GMD78_12385</name>
</gene>